<accession>A0A559IVX9</accession>
<evidence type="ECO:0000256" key="5">
    <source>
        <dbReference type="ARBA" id="ARBA00022989"/>
    </source>
</evidence>
<keyword evidence="3" id="KW-1003">Cell membrane</keyword>
<evidence type="ECO:0000256" key="8">
    <source>
        <dbReference type="SAM" id="Phobius"/>
    </source>
</evidence>
<proteinExistence type="inferred from homology"/>
<evidence type="ECO:0000313" key="11">
    <source>
        <dbReference type="Proteomes" id="UP000318102"/>
    </source>
</evidence>
<keyword evidence="11" id="KW-1185">Reference proteome</keyword>
<feature type="compositionally biased region" description="Polar residues" evidence="7">
    <location>
        <begin position="239"/>
        <end position="253"/>
    </location>
</feature>
<dbReference type="PANTHER" id="PTHR32309">
    <property type="entry name" value="TYROSINE-PROTEIN KINASE"/>
    <property type="match status" value="1"/>
</dbReference>
<feature type="domain" description="Polysaccharide chain length determinant N-terminal" evidence="9">
    <location>
        <begin position="2"/>
        <end position="93"/>
    </location>
</feature>
<feature type="transmembrane region" description="Helical" evidence="8">
    <location>
        <begin position="178"/>
        <end position="199"/>
    </location>
</feature>
<comment type="caution">
    <text evidence="10">The sequence shown here is derived from an EMBL/GenBank/DDBJ whole genome shotgun (WGS) entry which is preliminary data.</text>
</comment>
<evidence type="ECO:0000256" key="7">
    <source>
        <dbReference type="SAM" id="MobiDB-lite"/>
    </source>
</evidence>
<dbReference type="RefSeq" id="WP_144986633.1">
    <property type="nucleotide sequence ID" value="NZ_VNJK01000001.1"/>
</dbReference>
<comment type="similarity">
    <text evidence="2">Belongs to the CpsC/CapA family.</text>
</comment>
<dbReference type="OrthoDB" id="2360475at2"/>
<keyword evidence="4 8" id="KW-0812">Transmembrane</keyword>
<name>A0A559IVX9_9BACL</name>
<dbReference type="GO" id="GO:0004713">
    <property type="term" value="F:protein tyrosine kinase activity"/>
    <property type="evidence" value="ECO:0007669"/>
    <property type="project" value="TreeGrafter"/>
</dbReference>
<dbReference type="InterPro" id="IPR003856">
    <property type="entry name" value="LPS_length_determ_N"/>
</dbReference>
<keyword evidence="6 8" id="KW-0472">Membrane</keyword>
<dbReference type="PANTHER" id="PTHR32309:SF13">
    <property type="entry name" value="FERRIC ENTEROBACTIN TRANSPORT PROTEIN FEPE"/>
    <property type="match status" value="1"/>
</dbReference>
<dbReference type="AlphaFoldDB" id="A0A559IVX9"/>
<evidence type="ECO:0000313" key="10">
    <source>
        <dbReference type="EMBL" id="TVX91790.1"/>
    </source>
</evidence>
<protein>
    <submittedName>
        <fullName evidence="10">Lipopolysaccharide biosynthesis protein</fullName>
    </submittedName>
</protein>
<sequence length="253" mass="28261">MELDLKHMLQTIWKRKGIIAFFVVIGIIASSYYSYLVLKPVYQASTKFIVNKTQFEEGQGSININELNANIKLIQTYKELIRTDWILKEVLRKNKDIPYTTAELLSMVKVSSTNDTQVVTISVENESYQMAARIANEVTLLFIAKIPSLMHVDNVTLLTSADKNVDASPIKPNRLMNVIIAAIAAFAAGIGLALVISFFDDSVYTEEDIELATGLTTLAVIPKMNRKHVRSKHDRASRQRTTTSGGDAYVTTQ</sequence>
<feature type="transmembrane region" description="Helical" evidence="8">
    <location>
        <begin position="18"/>
        <end position="38"/>
    </location>
</feature>
<evidence type="ECO:0000259" key="9">
    <source>
        <dbReference type="Pfam" id="PF02706"/>
    </source>
</evidence>
<organism evidence="10 11">
    <name type="scientific">Paenibacillus agilis</name>
    <dbReference type="NCBI Taxonomy" id="3020863"/>
    <lineage>
        <taxon>Bacteria</taxon>
        <taxon>Bacillati</taxon>
        <taxon>Bacillota</taxon>
        <taxon>Bacilli</taxon>
        <taxon>Bacillales</taxon>
        <taxon>Paenibacillaceae</taxon>
        <taxon>Paenibacillus</taxon>
    </lineage>
</organism>
<evidence type="ECO:0000256" key="2">
    <source>
        <dbReference type="ARBA" id="ARBA00006683"/>
    </source>
</evidence>
<evidence type="ECO:0000256" key="1">
    <source>
        <dbReference type="ARBA" id="ARBA00004651"/>
    </source>
</evidence>
<comment type="subcellular location">
    <subcellularLocation>
        <location evidence="1">Cell membrane</location>
        <topology evidence="1">Multi-pass membrane protein</topology>
    </subcellularLocation>
</comment>
<reference evidence="10 11" key="1">
    <citation type="submission" date="2019-07" db="EMBL/GenBank/DDBJ databases">
        <authorList>
            <person name="Kim J."/>
        </authorList>
    </citation>
    <scope>NUCLEOTIDE SEQUENCE [LARGE SCALE GENOMIC DNA]</scope>
    <source>
        <strain evidence="10 11">N4</strain>
    </source>
</reference>
<feature type="region of interest" description="Disordered" evidence="7">
    <location>
        <begin position="229"/>
        <end position="253"/>
    </location>
</feature>
<dbReference type="Pfam" id="PF02706">
    <property type="entry name" value="Wzz"/>
    <property type="match status" value="1"/>
</dbReference>
<evidence type="ECO:0000256" key="3">
    <source>
        <dbReference type="ARBA" id="ARBA00022475"/>
    </source>
</evidence>
<evidence type="ECO:0000256" key="6">
    <source>
        <dbReference type="ARBA" id="ARBA00023136"/>
    </source>
</evidence>
<dbReference type="InterPro" id="IPR050445">
    <property type="entry name" value="Bact_polysacc_biosynth/exp"/>
</dbReference>
<evidence type="ECO:0000256" key="4">
    <source>
        <dbReference type="ARBA" id="ARBA00022692"/>
    </source>
</evidence>
<dbReference type="GO" id="GO:0005886">
    <property type="term" value="C:plasma membrane"/>
    <property type="evidence" value="ECO:0007669"/>
    <property type="project" value="UniProtKB-SubCell"/>
</dbReference>
<keyword evidence="5 8" id="KW-1133">Transmembrane helix</keyword>
<gene>
    <name evidence="10" type="ORF">FPZ44_01180</name>
</gene>
<dbReference type="EMBL" id="VNJK01000001">
    <property type="protein sequence ID" value="TVX91790.1"/>
    <property type="molecule type" value="Genomic_DNA"/>
</dbReference>
<dbReference type="Proteomes" id="UP000318102">
    <property type="component" value="Unassembled WGS sequence"/>
</dbReference>